<dbReference type="InterPro" id="IPR006555">
    <property type="entry name" value="ATP-dep_Helicase_C"/>
</dbReference>
<dbReference type="OrthoDB" id="9805194at2"/>
<dbReference type="Pfam" id="PF00270">
    <property type="entry name" value="DEAD"/>
    <property type="match status" value="1"/>
</dbReference>
<gene>
    <name evidence="9" type="ORF">CJ198_10925</name>
</gene>
<dbReference type="InterPro" id="IPR011545">
    <property type="entry name" value="DEAD/DEAH_box_helicase_dom"/>
</dbReference>
<evidence type="ECO:0000256" key="5">
    <source>
        <dbReference type="ARBA" id="ARBA00038058"/>
    </source>
</evidence>
<comment type="cofactor">
    <cofactor evidence="1">
        <name>[4Fe-4S] cluster</name>
        <dbReference type="ChEBI" id="CHEBI:49883"/>
    </cofactor>
</comment>
<dbReference type="PANTHER" id="PTHR11472">
    <property type="entry name" value="DNA REPAIR DEAD HELICASE RAD3/XP-D SUBFAMILY MEMBER"/>
    <property type="match status" value="1"/>
</dbReference>
<dbReference type="SUPFAM" id="SSF52540">
    <property type="entry name" value="P-loop containing nucleoside triphosphate hydrolases"/>
    <property type="match status" value="1"/>
</dbReference>
<dbReference type="PANTHER" id="PTHR11472:SF34">
    <property type="entry name" value="REGULATOR OF TELOMERE ELONGATION HELICASE 1"/>
    <property type="match status" value="1"/>
</dbReference>
<dbReference type="AlphaFoldDB" id="A0A2N6PFV0"/>
<comment type="similarity">
    <text evidence="5">Belongs to the helicase family. DinG subfamily.</text>
</comment>
<dbReference type="RefSeq" id="WP_102162636.1">
    <property type="nucleotide sequence ID" value="NZ_PNFZ01000006.1"/>
</dbReference>
<evidence type="ECO:0000256" key="6">
    <source>
        <dbReference type="ARBA" id="ARBA00044969"/>
    </source>
</evidence>
<dbReference type="SMART" id="SM00487">
    <property type="entry name" value="DEXDc"/>
    <property type="match status" value="1"/>
</dbReference>
<dbReference type="Gene3D" id="3.40.50.300">
    <property type="entry name" value="P-loop containing nucleotide triphosphate hydrolases"/>
    <property type="match status" value="2"/>
</dbReference>
<dbReference type="InterPro" id="IPR045028">
    <property type="entry name" value="DinG/Rad3-like"/>
</dbReference>
<keyword evidence="9" id="KW-0347">Helicase</keyword>
<evidence type="ECO:0000313" key="10">
    <source>
        <dbReference type="Proteomes" id="UP000235703"/>
    </source>
</evidence>
<dbReference type="GO" id="GO:0016818">
    <property type="term" value="F:hydrolase activity, acting on acid anhydrides, in phosphorus-containing anhydrides"/>
    <property type="evidence" value="ECO:0007669"/>
    <property type="project" value="InterPro"/>
</dbReference>
<evidence type="ECO:0000259" key="8">
    <source>
        <dbReference type="PROSITE" id="PS51193"/>
    </source>
</evidence>
<evidence type="ECO:0000256" key="1">
    <source>
        <dbReference type="ARBA" id="ARBA00001966"/>
    </source>
</evidence>
<dbReference type="InterPro" id="IPR014001">
    <property type="entry name" value="Helicase_ATP-bd"/>
</dbReference>
<evidence type="ECO:0000256" key="3">
    <source>
        <dbReference type="ARBA" id="ARBA00022801"/>
    </source>
</evidence>
<protein>
    <recommendedName>
        <fullName evidence="6">DNA 5'-3' helicase</fullName>
        <ecNumber evidence="6">5.6.2.3</ecNumber>
    </recommendedName>
</protein>
<dbReference type="InterPro" id="IPR014013">
    <property type="entry name" value="Helic_SF1/SF2_ATP-bd_DinG/Rad3"/>
</dbReference>
<dbReference type="Pfam" id="PF13307">
    <property type="entry name" value="Helicase_C_2"/>
    <property type="match status" value="1"/>
</dbReference>
<dbReference type="Proteomes" id="UP000235703">
    <property type="component" value="Unassembled WGS sequence"/>
</dbReference>
<comment type="catalytic activity">
    <reaction evidence="7">
        <text>ATP + H2O = ADP + phosphate + H(+)</text>
        <dbReference type="Rhea" id="RHEA:13065"/>
        <dbReference type="ChEBI" id="CHEBI:15377"/>
        <dbReference type="ChEBI" id="CHEBI:15378"/>
        <dbReference type="ChEBI" id="CHEBI:30616"/>
        <dbReference type="ChEBI" id="CHEBI:43474"/>
        <dbReference type="ChEBI" id="CHEBI:456216"/>
        <dbReference type="EC" id="5.6.2.3"/>
    </reaction>
</comment>
<comment type="caution">
    <text evidence="9">The sequence shown here is derived from an EMBL/GenBank/DDBJ whole genome shotgun (WGS) entry which is preliminary data.</text>
</comment>
<accession>A0A2N6PFV0</accession>
<keyword evidence="10" id="KW-1185">Reference proteome</keyword>
<dbReference type="GO" id="GO:0043139">
    <property type="term" value="F:5'-3' DNA helicase activity"/>
    <property type="evidence" value="ECO:0007669"/>
    <property type="project" value="UniProtKB-EC"/>
</dbReference>
<dbReference type="PROSITE" id="PS51193">
    <property type="entry name" value="HELICASE_ATP_BIND_2"/>
    <property type="match status" value="1"/>
</dbReference>
<dbReference type="GO" id="GO:0003676">
    <property type="term" value="F:nucleic acid binding"/>
    <property type="evidence" value="ECO:0007669"/>
    <property type="project" value="InterPro"/>
</dbReference>
<proteinExistence type="inferred from homology"/>
<sequence>MSRIPPLLETAVSALGGSPRRGQQDMAEAVGAALDNGSHLLVQAGTGTGKSLAYLVPAVEYAVRTGERVIVSTATLALQAQIIDRDLPRMVKAIKGELGARPRAAVLKGRRNYLCKHKLDGGYPDDGDTTLFDLGADGAAHRGGSGITALGEEIQRIRSWERITDTGDRDDLIPGVSDRAWAQVSVNSFDCLGSKCPMFEECFAERAKIRASEADVVVTNHALLAIDSFGEANVLPEHGAVIVDEAHELRDRVTNALTGSLTVTMLNAAASSARKHTSAQESSIENLTSAASALERALEHANEGLIVRWPEDLAVAVRQIRDAASRLLSDTNGNEAKDADAGRQMARARVQEVFDLAERMAEPDNNDVSWVNRSTFRETTTTSLVVAPLSVAGTMRNGLFSEATVIATSATLALGGKFEPVAASLGLAGPEAPAYDAIDVGSPFSYDKQGILYVAGHLPRPGRGGLSEETLKELRELVAASGGGTLGLFSSKSAAEQAATELREHLPMPILLQGEDTLSALVSRFAAEPDTCLFGTMSLWQGVDVPGRTCRLVVIDRIPFPRPDDPLALARTHAAAQRGANGFMTVSATHAALRLAQGAGRLIRSVQDQGVVAVLDSRLRTAGYAGFLLASLPPMWRTDNPALVRDALSRLAPSGED</sequence>
<reference evidence="9 10" key="1">
    <citation type="submission" date="2017-09" db="EMBL/GenBank/DDBJ databases">
        <title>Bacterial strain isolated from the female urinary microbiota.</title>
        <authorList>
            <person name="Thomas-White K."/>
            <person name="Kumar N."/>
            <person name="Forster S."/>
            <person name="Putonti C."/>
            <person name="Lawley T."/>
            <person name="Wolfe A.J."/>
        </authorList>
    </citation>
    <scope>NUCLEOTIDE SEQUENCE [LARGE SCALE GENOMIC DNA]</scope>
    <source>
        <strain evidence="9 10">UMB0680</strain>
    </source>
</reference>
<evidence type="ECO:0000256" key="7">
    <source>
        <dbReference type="ARBA" id="ARBA00048954"/>
    </source>
</evidence>
<keyword evidence="4" id="KW-0067">ATP-binding</keyword>
<evidence type="ECO:0000256" key="4">
    <source>
        <dbReference type="ARBA" id="ARBA00022840"/>
    </source>
</evidence>
<dbReference type="GO" id="GO:0006139">
    <property type="term" value="P:nucleobase-containing compound metabolic process"/>
    <property type="evidence" value="ECO:0007669"/>
    <property type="project" value="InterPro"/>
</dbReference>
<evidence type="ECO:0000313" key="9">
    <source>
        <dbReference type="EMBL" id="PMB97553.1"/>
    </source>
</evidence>
<dbReference type="EMBL" id="PNFZ01000006">
    <property type="protein sequence ID" value="PMB97553.1"/>
    <property type="molecule type" value="Genomic_DNA"/>
</dbReference>
<dbReference type="EC" id="5.6.2.3" evidence="6"/>
<dbReference type="InterPro" id="IPR027417">
    <property type="entry name" value="P-loop_NTPase"/>
</dbReference>
<dbReference type="GO" id="GO:0005524">
    <property type="term" value="F:ATP binding"/>
    <property type="evidence" value="ECO:0007669"/>
    <property type="project" value="UniProtKB-KW"/>
</dbReference>
<dbReference type="SMART" id="SM00491">
    <property type="entry name" value="HELICc2"/>
    <property type="match status" value="1"/>
</dbReference>
<keyword evidence="2" id="KW-0547">Nucleotide-binding</keyword>
<organism evidence="9 10">
    <name type="scientific">Brevibacterium luteolum</name>
    <dbReference type="NCBI Taxonomy" id="199591"/>
    <lineage>
        <taxon>Bacteria</taxon>
        <taxon>Bacillati</taxon>
        <taxon>Actinomycetota</taxon>
        <taxon>Actinomycetes</taxon>
        <taxon>Micrococcales</taxon>
        <taxon>Brevibacteriaceae</taxon>
        <taxon>Brevibacterium</taxon>
    </lineage>
</organism>
<feature type="domain" description="Helicase ATP-binding" evidence="8">
    <location>
        <begin position="9"/>
        <end position="297"/>
    </location>
</feature>
<evidence type="ECO:0000256" key="2">
    <source>
        <dbReference type="ARBA" id="ARBA00022741"/>
    </source>
</evidence>
<name>A0A2N6PFV0_9MICO</name>
<keyword evidence="3" id="KW-0378">Hydrolase</keyword>